<feature type="transmembrane region" description="Helical" evidence="5">
    <location>
        <begin position="68"/>
        <end position="89"/>
    </location>
</feature>
<keyword evidence="3 5" id="KW-1133">Transmembrane helix</keyword>
<gene>
    <name evidence="7" type="ORF">JK386_12305</name>
</gene>
<feature type="transmembrane region" description="Helical" evidence="5">
    <location>
        <begin position="41"/>
        <end position="61"/>
    </location>
</feature>
<dbReference type="InterPro" id="IPR003807">
    <property type="entry name" value="DUF202"/>
</dbReference>
<organism evidence="7 8">
    <name type="scientific">Nocardioides faecalis</name>
    <dbReference type="NCBI Taxonomy" id="2803858"/>
    <lineage>
        <taxon>Bacteria</taxon>
        <taxon>Bacillati</taxon>
        <taxon>Actinomycetota</taxon>
        <taxon>Actinomycetes</taxon>
        <taxon>Propionibacteriales</taxon>
        <taxon>Nocardioidaceae</taxon>
        <taxon>Nocardioides</taxon>
    </lineage>
</organism>
<keyword evidence="8" id="KW-1185">Reference proteome</keyword>
<dbReference type="EMBL" id="JAERTX010000010">
    <property type="protein sequence ID" value="MBM9460687.1"/>
    <property type="molecule type" value="Genomic_DNA"/>
</dbReference>
<sequence length="130" mass="13684">MSTPPPSTGRRAARRPRRVYDVGTDPDIRESLANERTFLSWVRLALALVAGAVAVASPALGFTTPARLVLSVGLLLLAAIAVGVGWYRWEHNEVAIRTGAPRPGFTGGMLFLAAAGLLLTGALLTALLSH</sequence>
<dbReference type="AlphaFoldDB" id="A0A938Y7M0"/>
<evidence type="ECO:0000256" key="5">
    <source>
        <dbReference type="SAM" id="Phobius"/>
    </source>
</evidence>
<evidence type="ECO:0000256" key="4">
    <source>
        <dbReference type="ARBA" id="ARBA00023136"/>
    </source>
</evidence>
<evidence type="ECO:0000256" key="3">
    <source>
        <dbReference type="ARBA" id="ARBA00022989"/>
    </source>
</evidence>
<feature type="transmembrane region" description="Helical" evidence="5">
    <location>
        <begin position="109"/>
        <end position="128"/>
    </location>
</feature>
<dbReference type="GO" id="GO:0012505">
    <property type="term" value="C:endomembrane system"/>
    <property type="evidence" value="ECO:0007669"/>
    <property type="project" value="UniProtKB-SubCell"/>
</dbReference>
<dbReference type="Pfam" id="PF02656">
    <property type="entry name" value="DUF202"/>
    <property type="match status" value="1"/>
</dbReference>
<feature type="domain" description="DUF202" evidence="6">
    <location>
        <begin position="29"/>
        <end position="93"/>
    </location>
</feature>
<comment type="subcellular location">
    <subcellularLocation>
        <location evidence="1">Endomembrane system</location>
        <topology evidence="1">Multi-pass membrane protein</topology>
    </subcellularLocation>
</comment>
<evidence type="ECO:0000259" key="6">
    <source>
        <dbReference type="Pfam" id="PF02656"/>
    </source>
</evidence>
<evidence type="ECO:0000313" key="8">
    <source>
        <dbReference type="Proteomes" id="UP000663791"/>
    </source>
</evidence>
<dbReference type="RefSeq" id="WP_205291997.1">
    <property type="nucleotide sequence ID" value="NZ_CP074406.1"/>
</dbReference>
<reference evidence="7" key="1">
    <citation type="submission" date="2021-01" db="EMBL/GenBank/DDBJ databases">
        <title>Novel species in genus Nocardioides.</title>
        <authorList>
            <person name="Zhang G."/>
        </authorList>
    </citation>
    <scope>NUCLEOTIDE SEQUENCE</scope>
    <source>
        <strain evidence="7">Zg-536</strain>
    </source>
</reference>
<protein>
    <submittedName>
        <fullName evidence="7">DUF202 domain-containing protein</fullName>
    </submittedName>
</protein>
<keyword evidence="4 5" id="KW-0472">Membrane</keyword>
<evidence type="ECO:0000256" key="2">
    <source>
        <dbReference type="ARBA" id="ARBA00022692"/>
    </source>
</evidence>
<accession>A0A938Y7M0</accession>
<keyword evidence="2 5" id="KW-0812">Transmembrane</keyword>
<proteinExistence type="predicted"/>
<name>A0A938Y7M0_9ACTN</name>
<dbReference type="Proteomes" id="UP000663791">
    <property type="component" value="Unassembled WGS sequence"/>
</dbReference>
<evidence type="ECO:0000313" key="7">
    <source>
        <dbReference type="EMBL" id="MBM9460687.1"/>
    </source>
</evidence>
<evidence type="ECO:0000256" key="1">
    <source>
        <dbReference type="ARBA" id="ARBA00004127"/>
    </source>
</evidence>
<comment type="caution">
    <text evidence="7">The sequence shown here is derived from an EMBL/GenBank/DDBJ whole genome shotgun (WGS) entry which is preliminary data.</text>
</comment>